<dbReference type="CDD" id="cd22231">
    <property type="entry name" value="RHH_NikR_HicB-like"/>
    <property type="match status" value="1"/>
</dbReference>
<dbReference type="InterPro" id="IPR050557">
    <property type="entry name" value="RTX_toxin/Mannuronan_C5-epim"/>
</dbReference>
<dbReference type="OrthoDB" id="6305173at2"/>
<feature type="region of interest" description="Disordered" evidence="8">
    <location>
        <begin position="1704"/>
        <end position="1733"/>
    </location>
</feature>
<dbReference type="InterPro" id="IPR006141">
    <property type="entry name" value="Intein_N"/>
</dbReference>
<evidence type="ECO:0000259" key="9">
    <source>
        <dbReference type="PROSITE" id="PS50268"/>
    </source>
</evidence>
<dbReference type="PANTHER" id="PTHR38340">
    <property type="entry name" value="S-LAYER PROTEIN"/>
    <property type="match status" value="1"/>
</dbReference>
<gene>
    <name evidence="10" type="ORF">SAMN05444339_101667</name>
</gene>
<accession>A0A1M4UBR1</accession>
<evidence type="ECO:0000313" key="10">
    <source>
        <dbReference type="EMBL" id="SHE54165.1"/>
    </source>
</evidence>
<dbReference type="GO" id="GO:0016539">
    <property type="term" value="P:intein-mediated protein splicing"/>
    <property type="evidence" value="ECO:0007669"/>
    <property type="project" value="InterPro"/>
</dbReference>
<dbReference type="InterPro" id="IPR028992">
    <property type="entry name" value="Hedgehog/Intein_dom"/>
</dbReference>
<dbReference type="SUPFAM" id="SSF51120">
    <property type="entry name" value="beta-Roll"/>
    <property type="match status" value="10"/>
</dbReference>
<feature type="region of interest" description="Disordered" evidence="8">
    <location>
        <begin position="418"/>
        <end position="442"/>
    </location>
</feature>
<evidence type="ECO:0000256" key="5">
    <source>
        <dbReference type="ARBA" id="ARBA00022737"/>
    </source>
</evidence>
<dbReference type="InterPro" id="IPR002126">
    <property type="entry name" value="Cadherin-like_dom"/>
</dbReference>
<dbReference type="GO" id="GO:0016020">
    <property type="term" value="C:membrane"/>
    <property type="evidence" value="ECO:0007669"/>
    <property type="project" value="UniProtKB-SubCell"/>
</dbReference>
<evidence type="ECO:0000313" key="11">
    <source>
        <dbReference type="Proteomes" id="UP000183987"/>
    </source>
</evidence>
<dbReference type="InterPro" id="IPR011049">
    <property type="entry name" value="Serralysin-like_metalloprot_C"/>
</dbReference>
<dbReference type="Pfam" id="PF00353">
    <property type="entry name" value="HemolysinCabind"/>
    <property type="match status" value="20"/>
</dbReference>
<dbReference type="PRINTS" id="PR01488">
    <property type="entry name" value="RTXTOXINA"/>
</dbReference>
<dbReference type="GO" id="GO:0005509">
    <property type="term" value="F:calcium ion binding"/>
    <property type="evidence" value="ECO:0007669"/>
    <property type="project" value="InterPro"/>
</dbReference>
<feature type="region of interest" description="Disordered" evidence="8">
    <location>
        <begin position="654"/>
        <end position="686"/>
    </location>
</feature>
<reference evidence="11" key="1">
    <citation type="submission" date="2016-11" db="EMBL/GenBank/DDBJ databases">
        <authorList>
            <person name="Varghese N."/>
            <person name="Submissions S."/>
        </authorList>
    </citation>
    <scope>NUCLEOTIDE SEQUENCE [LARGE SCALE GENOMIC DNA]</scope>
    <source>
        <strain evidence="11">DSM 29326</strain>
    </source>
</reference>
<keyword evidence="4" id="KW-0800">Toxin</keyword>
<feature type="region of interest" description="Disordered" evidence="8">
    <location>
        <begin position="1624"/>
        <end position="1665"/>
    </location>
</feature>
<feature type="compositionally biased region" description="Low complexity" evidence="8">
    <location>
        <begin position="668"/>
        <end position="683"/>
    </location>
</feature>
<organism evidence="10 11">
    <name type="scientific">Loktanella atrilutea</name>
    <dbReference type="NCBI Taxonomy" id="366533"/>
    <lineage>
        <taxon>Bacteria</taxon>
        <taxon>Pseudomonadati</taxon>
        <taxon>Pseudomonadota</taxon>
        <taxon>Alphaproteobacteria</taxon>
        <taxon>Rhodobacterales</taxon>
        <taxon>Roseobacteraceae</taxon>
        <taxon>Loktanella</taxon>
    </lineage>
</organism>
<dbReference type="STRING" id="366533.SAMN05444339_101667"/>
<dbReference type="PROSITE" id="PS00330">
    <property type="entry name" value="HEMOLYSIN_CALCIUM"/>
    <property type="match status" value="7"/>
</dbReference>
<evidence type="ECO:0000256" key="4">
    <source>
        <dbReference type="ARBA" id="ARBA00022656"/>
    </source>
</evidence>
<keyword evidence="5" id="KW-0677">Repeat</keyword>
<keyword evidence="6" id="KW-0843">Virulence</keyword>
<dbReference type="PROSITE" id="PS50268">
    <property type="entry name" value="CADHERIN_2"/>
    <property type="match status" value="1"/>
</dbReference>
<dbReference type="InterPro" id="IPR003995">
    <property type="entry name" value="RTX_toxin_determinant-A"/>
</dbReference>
<sequence length="2043" mass="209226">MTTSGYSYKWCDLGGSWHAGYPDSLLKCLKIEFCAPDKTVYQDCTPPECTNNTPTTPGGHAVLDGIVEGTNGADVIDTSYNGDPQGDRIDANDQILPGEGVNDDIVLGLGGNDKIYSGKGNDDVYAGSGNDYVEGGAGNDVIYGDKGGSAPKTTVTRESFEWDKAPDQWQGGWTDWNYSGTIDNGDHLGGFSQNTGSVNVKFDVMKTTGYGIDTTFTTDTQNVAGIVADGAPVANNSSLASELDSCGDQVEYKLGFDKPVSNVSFNINDIDGDGVVKVLAYDAAGKEINVDLTGGAKLTLKDTDGKFGADTADSKGGYEADTSTNYSVTVSVPGPVSKIVIIHSQDGNNDSGVNVTDVYFDAGTPIAEDTGAEGNDTLLGGSGDDVIYGEGGNDIIYGDRGPHAEATPKQYVREDFEWDKAPDPSGNGTSIDDGDNLNGGFSQKTGNVTVKFSVTDTNEHPESTFETEAVKVHSINDGGLGLNGNSSLDSVLDKDGETATYKLDFSDDVKNVSFRIDDIDNSSKVEVRAYDANGNLVPIDVQTGAGIEASDTDGVGGNELLLSKGGDGTELNQDYSALVNIAGPISRIEITHTKVQSLQPGSNAGINITDVYFDAPVVGTGDNGPDGNDHLFGGAGDDIIAGQGGNDRILTGTGHDVATGGKGNDTIDASGDGATSTGAANGSRPAADYQNVLAGGAGDDTITGGDGDDIITGDDDSRASAKTGEAFNAAADGHDVIYGGKGNDEIHTGSWADGEQGLSNTQTGMVGDVAYGGDGDDIVLGASGDDKLYGDAGNDRMNGGGGVDHIYGGTGNDAIDGSAGNDVLYGGDDRDTFTGGAGDTVDGGAGGDDFDTLVLPDGSFYKNTGPDGTGSPIADADGNSFTGRIIFTDAQGNPTGGKIDYTEIEKIQGGTPANGAPDAMNDAFPVKSTEVVGDIDGNVLANDTDPNGDPLTVVGVGAANTGVGTPVAGSNGGLITIKANGDVDFDANGDFDDLGLNDTRETSVTYTVSDGKGGFDTATVTFQVGGVNDGTVFGTDGNDVMNPGYVDANGDIIDGNDAILPGDVGNDDLIFGKGGNDTINAGDGNDEVYGGLGNDSITGGAGNDTVSGDAGDDTLRGGAGDDIVDGGDGNDTEFGGDGNDTVVGGEGNDTLSGNAGNDTLYGDAGNDSISGGTGDDKIEGGVGNDVIDGGTGSDSIDGGDGDDIINAGNHVNPATDYDYPGTEVPGLPIGDNDPFPYDDRDVVYGGAGNDTITTGDDADSVYGGAGNDYIDAGIDNDFVQGGAGNDTIIGGQGEDIIEGNDGDDLIYGGLETDILDIPDAYDPAPNDNRDTIYGGAGNDTIYGRDDNDSINGGAGDDLIYGGVDDDKILGDGGDDIIYGGQGNDSVSGGAGNDEVYGDDGDDFVGGGFGGGNDTLFGGAGNDTLNGSLDDDTLYGGDGNDTLSGAEGNDTFYGGAGEDKIQGNKGDDLIYGGADNDEIRSNTGNDVVYGDDGDDTIFTGEVPYGEFPDVDVPGDGFPADANPFDDRDLVYGGAGNDTIRTGDDQDTIFGGTGNDTIYAGIDDDTVNGDAGDDLIYGGQGNDSLSGGAGNDIVYGEDGDDFLGGGQFTGSDTLYGGAGNDTLNGGLDDDELYGGDGNDTLSGAEGNDSFYGGAGDDKIQGNKGDDLIYGGDGNDEIRANTGSDLVYGGDGDDIIFTGEVPYGQVPDRDLPDDGLDADPDPFDDRDTVYGGDGNDQIRTGDDADLIYGGAGNDSIDAGIDDDVIFSGDGADIVKGGQGNDVFRDASSGDVIIGGEDPDGKDIDTFNFDQETLDKIDRIVRNGGANASEALRESGTIYFKDGTTATFQEIEAPCFTPGTTIATPKGERLVEDLRPGDKVITRDNGIQEIAWVGSKEMSGKELAAKPHMKPILIKAGALGHGLPERDMLLSPNHRVLVASEKTQLYFEEREVLAAAKHMTGAQGIHTLDVMRTTYIHFMFERHEVVLSNGAWTESFHPGDYSLNGLGNSQRNEIFELFPELQTEAGIEGYQSARKALKKHEARLLMK</sequence>
<dbReference type="Proteomes" id="UP000183987">
    <property type="component" value="Unassembled WGS sequence"/>
</dbReference>
<evidence type="ECO:0000256" key="3">
    <source>
        <dbReference type="ARBA" id="ARBA00022525"/>
    </source>
</evidence>
<dbReference type="GO" id="GO:0005576">
    <property type="term" value="C:extracellular region"/>
    <property type="evidence" value="ECO:0007669"/>
    <property type="project" value="UniProtKB-SubCell"/>
</dbReference>
<keyword evidence="11" id="KW-1185">Reference proteome</keyword>
<keyword evidence="3" id="KW-0964">Secreted</keyword>
<dbReference type="GO" id="GO:0090729">
    <property type="term" value="F:toxin activity"/>
    <property type="evidence" value="ECO:0007669"/>
    <property type="project" value="UniProtKB-KW"/>
</dbReference>
<feature type="compositionally biased region" description="Acidic residues" evidence="8">
    <location>
        <begin position="1122"/>
        <end position="1131"/>
    </location>
</feature>
<dbReference type="Gene3D" id="2.150.10.10">
    <property type="entry name" value="Serralysin-like metalloprotease, C-terminal"/>
    <property type="match status" value="14"/>
</dbReference>
<dbReference type="InterPro" id="IPR018511">
    <property type="entry name" value="Hemolysin-typ_Ca-bd_CS"/>
</dbReference>
<dbReference type="EMBL" id="FQUE01000001">
    <property type="protein sequence ID" value="SHE54165.1"/>
    <property type="molecule type" value="Genomic_DNA"/>
</dbReference>
<dbReference type="PRINTS" id="PR00313">
    <property type="entry name" value="CABNDNGRPT"/>
</dbReference>
<dbReference type="Gene3D" id="2.170.16.10">
    <property type="entry name" value="Hedgehog/Intein (Hint) domain"/>
    <property type="match status" value="1"/>
</dbReference>
<dbReference type="InterPro" id="IPR036844">
    <property type="entry name" value="Hint_dom_sf"/>
</dbReference>
<protein>
    <submittedName>
        <fullName evidence="10">Ca2+-binding protein, RTX toxin-related</fullName>
    </submittedName>
</protein>
<evidence type="ECO:0000256" key="8">
    <source>
        <dbReference type="SAM" id="MobiDB-lite"/>
    </source>
</evidence>
<dbReference type="RefSeq" id="WP_072855740.1">
    <property type="nucleotide sequence ID" value="NZ_FQUE01000001.1"/>
</dbReference>
<keyword evidence="7" id="KW-0472">Membrane</keyword>
<evidence type="ECO:0000256" key="2">
    <source>
        <dbReference type="ARBA" id="ARBA00004613"/>
    </source>
</evidence>
<dbReference type="InterPro" id="IPR001343">
    <property type="entry name" value="Hemolysn_Ca-bd"/>
</dbReference>
<comment type="subcellular location">
    <subcellularLocation>
        <location evidence="1">Membrane</location>
    </subcellularLocation>
    <subcellularLocation>
        <location evidence="2">Secreted</location>
    </subcellularLocation>
</comment>
<evidence type="ECO:0000256" key="7">
    <source>
        <dbReference type="ARBA" id="ARBA00023136"/>
    </source>
</evidence>
<evidence type="ECO:0000256" key="1">
    <source>
        <dbReference type="ARBA" id="ARBA00004370"/>
    </source>
</evidence>
<dbReference type="PANTHER" id="PTHR38340:SF1">
    <property type="entry name" value="S-LAYER PROTEIN"/>
    <property type="match status" value="1"/>
</dbReference>
<proteinExistence type="predicted"/>
<dbReference type="SUPFAM" id="SSF51294">
    <property type="entry name" value="Hedgehog/intein (Hint) domain"/>
    <property type="match status" value="1"/>
</dbReference>
<dbReference type="Pfam" id="PF13403">
    <property type="entry name" value="Hint_2"/>
    <property type="match status" value="1"/>
</dbReference>
<dbReference type="GO" id="GO:0007156">
    <property type="term" value="P:homophilic cell adhesion via plasma membrane adhesion molecules"/>
    <property type="evidence" value="ECO:0007669"/>
    <property type="project" value="InterPro"/>
</dbReference>
<feature type="compositionally biased region" description="Acidic residues" evidence="8">
    <location>
        <begin position="1710"/>
        <end position="1719"/>
    </location>
</feature>
<feature type="domain" description="Cadherin" evidence="9">
    <location>
        <begin position="433"/>
        <end position="540"/>
    </location>
</feature>
<dbReference type="PROSITE" id="PS50817">
    <property type="entry name" value="INTEIN_N_TER"/>
    <property type="match status" value="1"/>
</dbReference>
<feature type="compositionally biased region" description="Basic and acidic residues" evidence="8">
    <location>
        <begin position="1653"/>
        <end position="1664"/>
    </location>
</feature>
<feature type="region of interest" description="Disordered" evidence="8">
    <location>
        <begin position="1093"/>
        <end position="1187"/>
    </location>
</feature>
<dbReference type="Pfam" id="PF17963">
    <property type="entry name" value="Big_9"/>
    <property type="match status" value="1"/>
</dbReference>
<evidence type="ECO:0000256" key="6">
    <source>
        <dbReference type="ARBA" id="ARBA00023026"/>
    </source>
</evidence>
<name>A0A1M4UBR1_LOKAT</name>